<dbReference type="InterPro" id="IPR012340">
    <property type="entry name" value="NA-bd_OB-fold"/>
</dbReference>
<sequence length="67" mass="7364">MFVTVHCRRRAGENAAGVLKRGHPVIVHGRLRLWGDPERPDMQVDAYSVGIDLARFADVEQPLAAAA</sequence>
<dbReference type="Proteomes" id="UP001596157">
    <property type="component" value="Unassembled WGS sequence"/>
</dbReference>
<accession>A0ABW0ESU3</accession>
<gene>
    <name evidence="1" type="ORF">ACFPM7_18835</name>
</gene>
<dbReference type="GO" id="GO:0003677">
    <property type="term" value="F:DNA binding"/>
    <property type="evidence" value="ECO:0007669"/>
    <property type="project" value="UniProtKB-KW"/>
</dbReference>
<keyword evidence="2" id="KW-1185">Reference proteome</keyword>
<reference evidence="2" key="1">
    <citation type="journal article" date="2019" name="Int. J. Syst. Evol. Microbiol.">
        <title>The Global Catalogue of Microorganisms (GCM) 10K type strain sequencing project: providing services to taxonomists for standard genome sequencing and annotation.</title>
        <authorList>
            <consortium name="The Broad Institute Genomics Platform"/>
            <consortium name="The Broad Institute Genome Sequencing Center for Infectious Disease"/>
            <person name="Wu L."/>
            <person name="Ma J."/>
        </authorList>
    </citation>
    <scope>NUCLEOTIDE SEQUENCE [LARGE SCALE GENOMIC DNA]</scope>
    <source>
        <strain evidence="2">CCUG 59778</strain>
    </source>
</reference>
<name>A0ABW0ESU3_9PSEU</name>
<protein>
    <submittedName>
        <fullName evidence="1">Single-stranded DNA-binding protein</fullName>
    </submittedName>
</protein>
<dbReference type="RefSeq" id="WP_378248953.1">
    <property type="nucleotide sequence ID" value="NZ_JBHSKF010000009.1"/>
</dbReference>
<evidence type="ECO:0000313" key="2">
    <source>
        <dbReference type="Proteomes" id="UP001596157"/>
    </source>
</evidence>
<dbReference type="EMBL" id="JBHSKF010000009">
    <property type="protein sequence ID" value="MFC5289110.1"/>
    <property type="molecule type" value="Genomic_DNA"/>
</dbReference>
<keyword evidence="1" id="KW-0238">DNA-binding</keyword>
<dbReference type="Gene3D" id="2.40.50.140">
    <property type="entry name" value="Nucleic acid-binding proteins"/>
    <property type="match status" value="1"/>
</dbReference>
<proteinExistence type="predicted"/>
<organism evidence="1 2">
    <name type="scientific">Actinokineospora guangxiensis</name>
    <dbReference type="NCBI Taxonomy" id="1490288"/>
    <lineage>
        <taxon>Bacteria</taxon>
        <taxon>Bacillati</taxon>
        <taxon>Actinomycetota</taxon>
        <taxon>Actinomycetes</taxon>
        <taxon>Pseudonocardiales</taxon>
        <taxon>Pseudonocardiaceae</taxon>
        <taxon>Actinokineospora</taxon>
    </lineage>
</organism>
<comment type="caution">
    <text evidence="1">The sequence shown here is derived from an EMBL/GenBank/DDBJ whole genome shotgun (WGS) entry which is preliminary data.</text>
</comment>
<evidence type="ECO:0000313" key="1">
    <source>
        <dbReference type="EMBL" id="MFC5289110.1"/>
    </source>
</evidence>